<proteinExistence type="inferred from homology"/>
<dbReference type="AlphaFoldDB" id="A0AAP0NYG5"/>
<dbReference type="GO" id="GO:0008146">
    <property type="term" value="F:sulfotransferase activity"/>
    <property type="evidence" value="ECO:0007669"/>
    <property type="project" value="InterPro"/>
</dbReference>
<dbReference type="Gene3D" id="3.40.50.300">
    <property type="entry name" value="P-loop containing nucleotide triphosphate hydrolases"/>
    <property type="match status" value="1"/>
</dbReference>
<dbReference type="Proteomes" id="UP001417504">
    <property type="component" value="Unassembled WGS sequence"/>
</dbReference>
<protein>
    <recommendedName>
        <fullName evidence="3">Sulfotransferase</fullName>
        <ecNumber evidence="3">2.8.2.-</ecNumber>
    </recommendedName>
</protein>
<accession>A0AAP0NYG5</accession>
<evidence type="ECO:0000256" key="3">
    <source>
        <dbReference type="RuleBase" id="RU361155"/>
    </source>
</evidence>
<feature type="domain" description="Sulfotransferase" evidence="4">
    <location>
        <begin position="14"/>
        <end position="152"/>
    </location>
</feature>
<dbReference type="InterPro" id="IPR000863">
    <property type="entry name" value="Sulfotransferase_dom"/>
</dbReference>
<dbReference type="EMBL" id="JBBNAE010000005">
    <property type="protein sequence ID" value="KAK9123668.1"/>
    <property type="molecule type" value="Genomic_DNA"/>
</dbReference>
<comment type="similarity">
    <text evidence="1 3">Belongs to the sulfotransferase 1 family.</text>
</comment>
<gene>
    <name evidence="5" type="ORF">Sjap_013270</name>
</gene>
<comment type="caution">
    <text evidence="5">The sequence shown here is derived from an EMBL/GenBank/DDBJ whole genome shotgun (WGS) entry which is preliminary data.</text>
</comment>
<dbReference type="SUPFAM" id="SSF52540">
    <property type="entry name" value="P-loop containing nucleoside triphosphate hydrolases"/>
    <property type="match status" value="1"/>
</dbReference>
<sequence length="159" mass="18710">MSKIRSEDFGSLSIERAHDLYCRGVSLFGPFWKHILGYWEASLESPKKIVFLTYEEMKEDTEYQVKRLAKHMGCPFSTEEENKGIIQDIIKLCSFENLKKLEESRENISIKDDDDDYTVFYRKGVVGDWVNYLTPQMAERLDQVTKEKLHDHGFPVFKD</sequence>
<name>A0AAP0NYG5_9MAGN</name>
<evidence type="ECO:0000259" key="4">
    <source>
        <dbReference type="Pfam" id="PF00685"/>
    </source>
</evidence>
<keyword evidence="6" id="KW-1185">Reference proteome</keyword>
<evidence type="ECO:0000256" key="1">
    <source>
        <dbReference type="ARBA" id="ARBA00005771"/>
    </source>
</evidence>
<evidence type="ECO:0000313" key="5">
    <source>
        <dbReference type="EMBL" id="KAK9123668.1"/>
    </source>
</evidence>
<dbReference type="EC" id="2.8.2.-" evidence="3"/>
<dbReference type="Pfam" id="PF00685">
    <property type="entry name" value="Sulfotransfer_1"/>
    <property type="match status" value="1"/>
</dbReference>
<reference evidence="5 6" key="1">
    <citation type="submission" date="2024-01" db="EMBL/GenBank/DDBJ databases">
        <title>Genome assemblies of Stephania.</title>
        <authorList>
            <person name="Yang L."/>
        </authorList>
    </citation>
    <scope>NUCLEOTIDE SEQUENCE [LARGE SCALE GENOMIC DNA]</scope>
    <source>
        <strain evidence="5">QJT</strain>
        <tissue evidence="5">Leaf</tissue>
    </source>
</reference>
<dbReference type="InterPro" id="IPR027417">
    <property type="entry name" value="P-loop_NTPase"/>
</dbReference>
<organism evidence="5 6">
    <name type="scientific">Stephania japonica</name>
    <dbReference type="NCBI Taxonomy" id="461633"/>
    <lineage>
        <taxon>Eukaryota</taxon>
        <taxon>Viridiplantae</taxon>
        <taxon>Streptophyta</taxon>
        <taxon>Embryophyta</taxon>
        <taxon>Tracheophyta</taxon>
        <taxon>Spermatophyta</taxon>
        <taxon>Magnoliopsida</taxon>
        <taxon>Ranunculales</taxon>
        <taxon>Menispermaceae</taxon>
        <taxon>Menispermoideae</taxon>
        <taxon>Cissampelideae</taxon>
        <taxon>Stephania</taxon>
    </lineage>
</organism>
<keyword evidence="2 3" id="KW-0808">Transferase</keyword>
<dbReference type="PANTHER" id="PTHR11783">
    <property type="entry name" value="SULFOTRANSFERASE SULT"/>
    <property type="match status" value="1"/>
</dbReference>
<evidence type="ECO:0000256" key="2">
    <source>
        <dbReference type="ARBA" id="ARBA00022679"/>
    </source>
</evidence>
<evidence type="ECO:0000313" key="6">
    <source>
        <dbReference type="Proteomes" id="UP001417504"/>
    </source>
</evidence>